<comment type="caution">
    <text evidence="2">The sequence shown here is derived from an EMBL/GenBank/DDBJ whole genome shotgun (WGS) entry which is preliminary data.</text>
</comment>
<evidence type="ECO:0000313" key="3">
    <source>
        <dbReference type="Proteomes" id="UP000652761"/>
    </source>
</evidence>
<name>A0A843WFN6_COLES</name>
<organism evidence="2 3">
    <name type="scientific">Colocasia esculenta</name>
    <name type="common">Wild taro</name>
    <name type="synonym">Arum esculentum</name>
    <dbReference type="NCBI Taxonomy" id="4460"/>
    <lineage>
        <taxon>Eukaryota</taxon>
        <taxon>Viridiplantae</taxon>
        <taxon>Streptophyta</taxon>
        <taxon>Embryophyta</taxon>
        <taxon>Tracheophyta</taxon>
        <taxon>Spermatophyta</taxon>
        <taxon>Magnoliopsida</taxon>
        <taxon>Liliopsida</taxon>
        <taxon>Araceae</taxon>
        <taxon>Aroideae</taxon>
        <taxon>Colocasieae</taxon>
        <taxon>Colocasia</taxon>
    </lineage>
</organism>
<dbReference type="EMBL" id="NMUH01004287">
    <property type="protein sequence ID" value="MQM09092.1"/>
    <property type="molecule type" value="Genomic_DNA"/>
</dbReference>
<evidence type="ECO:0000256" key="1">
    <source>
        <dbReference type="SAM" id="MobiDB-lite"/>
    </source>
</evidence>
<dbReference type="AlphaFoldDB" id="A0A843WFN6"/>
<proteinExistence type="predicted"/>
<accession>A0A843WFN6</accession>
<feature type="compositionally biased region" description="Pro residues" evidence="1">
    <location>
        <begin position="1"/>
        <end position="27"/>
    </location>
</feature>
<feature type="region of interest" description="Disordered" evidence="1">
    <location>
        <begin position="1"/>
        <end position="36"/>
    </location>
</feature>
<reference evidence="2" key="1">
    <citation type="submission" date="2017-07" db="EMBL/GenBank/DDBJ databases">
        <title>Taro Niue Genome Assembly and Annotation.</title>
        <authorList>
            <person name="Atibalentja N."/>
            <person name="Keating K."/>
            <person name="Fields C.J."/>
        </authorList>
    </citation>
    <scope>NUCLEOTIDE SEQUENCE</scope>
    <source>
        <strain evidence="2">Niue_2</strain>
        <tissue evidence="2">Leaf</tissue>
    </source>
</reference>
<dbReference type="Proteomes" id="UP000652761">
    <property type="component" value="Unassembled WGS sequence"/>
</dbReference>
<protein>
    <submittedName>
        <fullName evidence="2">Uncharacterized protein</fullName>
    </submittedName>
</protein>
<keyword evidence="3" id="KW-1185">Reference proteome</keyword>
<evidence type="ECO:0000313" key="2">
    <source>
        <dbReference type="EMBL" id="MQM09092.1"/>
    </source>
</evidence>
<sequence length="104" mass="11352">MGCPPPPLLPINTPPPPSFHPIPPPPPSRREGEERREGVTILSSLLEIVNSKVEFMSVRGLWSSPGKIPNALSAQRYRMESDGLVMIKFGYGGQGCASRDPFLL</sequence>
<gene>
    <name evidence="2" type="ORF">Taro_041956</name>
</gene>